<evidence type="ECO:0000313" key="14">
    <source>
        <dbReference type="EMBL" id="EXB68653.1"/>
    </source>
</evidence>
<dbReference type="GO" id="GO:0004660">
    <property type="term" value="F:protein farnesyltransferase activity"/>
    <property type="evidence" value="ECO:0007669"/>
    <property type="project" value="UniProtKB-EC"/>
</dbReference>
<dbReference type="Proteomes" id="UP000030645">
    <property type="component" value="Unassembled WGS sequence"/>
</dbReference>
<dbReference type="PROSITE" id="PS51147">
    <property type="entry name" value="PFTA"/>
    <property type="match status" value="4"/>
</dbReference>
<evidence type="ECO:0000256" key="12">
    <source>
        <dbReference type="ARBA" id="ARBA00043086"/>
    </source>
</evidence>
<organism evidence="14 15">
    <name type="scientific">Morus notabilis</name>
    <dbReference type="NCBI Taxonomy" id="981085"/>
    <lineage>
        <taxon>Eukaryota</taxon>
        <taxon>Viridiplantae</taxon>
        <taxon>Streptophyta</taxon>
        <taxon>Embryophyta</taxon>
        <taxon>Tracheophyta</taxon>
        <taxon>Spermatophyta</taxon>
        <taxon>Magnoliopsida</taxon>
        <taxon>eudicotyledons</taxon>
        <taxon>Gunneridae</taxon>
        <taxon>Pentapetalae</taxon>
        <taxon>rosids</taxon>
        <taxon>fabids</taxon>
        <taxon>Rosales</taxon>
        <taxon>Moraceae</taxon>
        <taxon>Moreae</taxon>
        <taxon>Morus</taxon>
    </lineage>
</organism>
<sequence length="303" mass="35091">MYNCHHCVAPGCIIVTIELLRDKYRPWAIRMMQKERTQRIINGGLAILGTGKARLWQFRRAILEALNVDLHGELDFTEVVAKGNSKNYQLWHHRRWVAEKLGTSATSNELEFTKKILSLDSKHYHAWSHRQWVLQSLGGWEDELNYCDHLLEEDIFNNSAWNQRYFVITRSPILEGLESMRESEVNYAVRAVIARPENESSWRYLRGLYKDDSGSWVNDSQVSSLCLKVLSTKSSSRVFALSTLLDLISYGFQPSQEFRDVVNDLVGSPPGPDSNLAETVCALLEREDPTRANYWRWRRSKLP</sequence>
<accession>W9R4S9</accession>
<dbReference type="EMBL" id="KE344580">
    <property type="protein sequence ID" value="EXB68653.1"/>
    <property type="molecule type" value="Genomic_DNA"/>
</dbReference>
<dbReference type="InterPro" id="IPR002088">
    <property type="entry name" value="Prenyl_trans_a"/>
</dbReference>
<evidence type="ECO:0000256" key="7">
    <source>
        <dbReference type="ARBA" id="ARBA00022737"/>
    </source>
</evidence>
<dbReference type="STRING" id="981085.W9R4S9"/>
<name>W9R4S9_9ROSA</name>
<keyword evidence="15" id="KW-1185">Reference proteome</keyword>
<dbReference type="eggNOG" id="KOG0530">
    <property type="taxonomic scope" value="Eukaryota"/>
</dbReference>
<comment type="similarity">
    <text evidence="2">Belongs to the protein prenyltransferase subunit alpha family.</text>
</comment>
<evidence type="ECO:0000256" key="11">
    <source>
        <dbReference type="ARBA" id="ARBA00042436"/>
    </source>
</evidence>
<proteinExistence type="inferred from homology"/>
<dbReference type="GO" id="GO:0005953">
    <property type="term" value="C:CAAX-protein geranylgeranyltransferase complex"/>
    <property type="evidence" value="ECO:0007669"/>
    <property type="project" value="TreeGrafter"/>
</dbReference>
<dbReference type="Pfam" id="PF01239">
    <property type="entry name" value="PPTA"/>
    <property type="match status" value="3"/>
</dbReference>
<dbReference type="GO" id="GO:0004662">
    <property type="term" value="F:CAAX-protein geranylgeranyltransferase activity"/>
    <property type="evidence" value="ECO:0007669"/>
    <property type="project" value="UniProtKB-EC"/>
</dbReference>
<gene>
    <name evidence="14" type="ORF">L484_024667</name>
</gene>
<dbReference type="PANTHER" id="PTHR11129:SF1">
    <property type="entry name" value="PROTEIN FARNESYLTRANSFERASE_GERANYLGERANYLTRANSFERASE TYPE-1 SUBUNIT ALPHA"/>
    <property type="match status" value="1"/>
</dbReference>
<evidence type="ECO:0000256" key="8">
    <source>
        <dbReference type="ARBA" id="ARBA00022842"/>
    </source>
</evidence>
<keyword evidence="6 14" id="KW-0808">Transferase</keyword>
<evidence type="ECO:0000256" key="1">
    <source>
        <dbReference type="ARBA" id="ARBA00001946"/>
    </source>
</evidence>
<dbReference type="SUPFAM" id="SSF48439">
    <property type="entry name" value="Protein prenylyltransferase"/>
    <property type="match status" value="1"/>
</dbReference>
<dbReference type="PANTHER" id="PTHR11129">
    <property type="entry name" value="PROTEIN FARNESYLTRANSFERASE ALPHA SUBUNIT/RAB GERANYLGERANYL TRANSFERASE ALPHA SUBUNIT"/>
    <property type="match status" value="1"/>
</dbReference>
<evidence type="ECO:0000256" key="10">
    <source>
        <dbReference type="ARBA" id="ARBA00041392"/>
    </source>
</evidence>
<dbReference type="GO" id="GO:0005965">
    <property type="term" value="C:protein farnesyltransferase complex"/>
    <property type="evidence" value="ECO:0007669"/>
    <property type="project" value="TreeGrafter"/>
</dbReference>
<protein>
    <recommendedName>
        <fullName evidence="9">Protein farnesyltransferase/geranylgeranyltransferase type-1 subunit alpha</fullName>
        <ecNumber evidence="4">2.5.1.58</ecNumber>
        <ecNumber evidence="3">2.5.1.59</ecNumber>
    </recommendedName>
    <alternativeName>
        <fullName evidence="12">CAAX farnesyltransferase subunit alpha</fullName>
    </alternativeName>
    <alternativeName>
        <fullName evidence="11">FTase-alpha</fullName>
    </alternativeName>
    <alternativeName>
        <fullName evidence="10">Ras proteins prenyltransferase subunit alpha</fullName>
    </alternativeName>
    <alternativeName>
        <fullName evidence="13">Type I protein geranyl-geranyltransferase subunit alpha</fullName>
    </alternativeName>
</protein>
<dbReference type="EC" id="2.5.1.59" evidence="3"/>
<evidence type="ECO:0000256" key="6">
    <source>
        <dbReference type="ARBA" id="ARBA00022679"/>
    </source>
</evidence>
<evidence type="ECO:0000256" key="2">
    <source>
        <dbReference type="ARBA" id="ARBA00006734"/>
    </source>
</evidence>
<keyword evidence="5" id="KW-0637">Prenyltransferase</keyword>
<evidence type="ECO:0000256" key="5">
    <source>
        <dbReference type="ARBA" id="ARBA00022602"/>
    </source>
</evidence>
<dbReference type="AlphaFoldDB" id="W9R4S9"/>
<evidence type="ECO:0000256" key="9">
    <source>
        <dbReference type="ARBA" id="ARBA00040965"/>
    </source>
</evidence>
<comment type="cofactor">
    <cofactor evidence="1">
        <name>Mg(2+)</name>
        <dbReference type="ChEBI" id="CHEBI:18420"/>
    </cofactor>
</comment>
<keyword evidence="8" id="KW-0460">Magnesium</keyword>
<evidence type="ECO:0000256" key="4">
    <source>
        <dbReference type="ARBA" id="ARBA00012702"/>
    </source>
</evidence>
<evidence type="ECO:0000256" key="13">
    <source>
        <dbReference type="ARBA" id="ARBA00043219"/>
    </source>
</evidence>
<evidence type="ECO:0000313" key="15">
    <source>
        <dbReference type="Proteomes" id="UP000030645"/>
    </source>
</evidence>
<reference evidence="15" key="1">
    <citation type="submission" date="2013-01" db="EMBL/GenBank/DDBJ databases">
        <title>Draft Genome Sequence of a Mulberry Tree, Morus notabilis C.K. Schneid.</title>
        <authorList>
            <person name="He N."/>
            <person name="Zhao S."/>
        </authorList>
    </citation>
    <scope>NUCLEOTIDE SEQUENCE</scope>
</reference>
<dbReference type="EC" id="2.5.1.58" evidence="4"/>
<evidence type="ECO:0000256" key="3">
    <source>
        <dbReference type="ARBA" id="ARBA00012700"/>
    </source>
</evidence>
<keyword evidence="7" id="KW-0677">Repeat</keyword>
<dbReference type="Gene3D" id="1.25.40.120">
    <property type="entry name" value="Protein prenylyltransferase"/>
    <property type="match status" value="1"/>
</dbReference>